<gene>
    <name evidence="1" type="ORF">LCMAC103_01760</name>
</gene>
<organism evidence="1">
    <name type="scientific">Marseillevirus LCMAC103</name>
    <dbReference type="NCBI Taxonomy" id="2506604"/>
    <lineage>
        <taxon>Viruses</taxon>
        <taxon>Varidnaviria</taxon>
        <taxon>Bamfordvirae</taxon>
        <taxon>Nucleocytoviricota</taxon>
        <taxon>Megaviricetes</taxon>
        <taxon>Pimascovirales</taxon>
        <taxon>Pimascovirales incertae sedis</taxon>
        <taxon>Marseilleviridae</taxon>
    </lineage>
</organism>
<dbReference type="Pfam" id="PF13759">
    <property type="entry name" value="2OG-FeII_Oxy_5"/>
    <property type="match status" value="1"/>
</dbReference>
<dbReference type="EMBL" id="MK500337">
    <property type="protein sequence ID" value="QBK86838.1"/>
    <property type="molecule type" value="Genomic_DNA"/>
</dbReference>
<sequence length="177" mass="20135">MPVVKLDIKAETLPNLEKDEIFQFELDLDNKELENFALDLEKAQPGVQRTNIGGWHSYMNLFQSGNRFIQELHDEIIACTNKILKQETKIHGSWININRNGHKNRKHRHGSFHLAACYYVRTDEAGGEFVAPELGIQILPPVGTLLIFPGEMFHEVLAYTGRTHRISIACNISTLLA</sequence>
<name>A0A481YUF6_9VIRU</name>
<proteinExistence type="predicted"/>
<protein>
    <submittedName>
        <fullName evidence="1">Putative 2OG-FeII oxygenase</fullName>
    </submittedName>
</protein>
<dbReference type="InterPro" id="IPR012668">
    <property type="entry name" value="CHP02466"/>
</dbReference>
<dbReference type="Gene3D" id="2.60.120.620">
    <property type="entry name" value="q2cbj1_9rhob like domain"/>
    <property type="match status" value="1"/>
</dbReference>
<accession>A0A481YUF6</accession>
<reference evidence="1" key="1">
    <citation type="journal article" date="2019" name="MBio">
        <title>Virus Genomes from Deep Sea Sediments Expand the Ocean Megavirome and Support Independent Origins of Viral Gigantism.</title>
        <authorList>
            <person name="Backstrom D."/>
            <person name="Yutin N."/>
            <person name="Jorgensen S.L."/>
            <person name="Dharamshi J."/>
            <person name="Homa F."/>
            <person name="Zaremba-Niedwiedzka K."/>
            <person name="Spang A."/>
            <person name="Wolf Y.I."/>
            <person name="Koonin E.V."/>
            <person name="Ettema T.J."/>
        </authorList>
    </citation>
    <scope>NUCLEOTIDE SEQUENCE</scope>
</reference>
<evidence type="ECO:0000313" key="1">
    <source>
        <dbReference type="EMBL" id="QBK86838.1"/>
    </source>
</evidence>